<sequence>MPVLVEAVGTPSAQDRIDLAKIYADAPAWLLLPYASAEALIEAGLASGRLIAGRFNDRLLGAALLQPGEQTWQLSHLCVRRVTRRRGVGRRLLDEAERLSSEAGKTLRLGAPTDHLEAQALAARVHLPLQPLQL</sequence>
<comment type="caution">
    <text evidence="2">The sequence shown here is derived from an EMBL/GenBank/DDBJ whole genome shotgun (WGS) entry which is preliminary data.</text>
</comment>
<proteinExistence type="predicted"/>
<dbReference type="SUPFAM" id="SSF55729">
    <property type="entry name" value="Acyl-CoA N-acyltransferases (Nat)"/>
    <property type="match status" value="1"/>
</dbReference>
<dbReference type="NCBIfam" id="NF033213">
    <property type="entry name" value="matur_PanM"/>
    <property type="match status" value="1"/>
</dbReference>
<protein>
    <submittedName>
        <fullName evidence="2">Aspartate 1-decarboxylase autocleavage activator PanM</fullName>
    </submittedName>
</protein>
<dbReference type="InterPro" id="IPR000182">
    <property type="entry name" value="GNAT_dom"/>
</dbReference>
<dbReference type="RefSeq" id="WP_181069985.1">
    <property type="nucleotide sequence ID" value="NZ_JAAMRF010000003.1"/>
</dbReference>
<name>A0ABR5YYM8_9GAMM</name>
<accession>A0ABR5YYM8</accession>
<dbReference type="InterPro" id="IPR032900">
    <property type="entry name" value="PanZ"/>
</dbReference>
<evidence type="ECO:0000313" key="3">
    <source>
        <dbReference type="Proteomes" id="UP000786387"/>
    </source>
</evidence>
<evidence type="ECO:0000259" key="1">
    <source>
        <dbReference type="PROSITE" id="PS51186"/>
    </source>
</evidence>
<feature type="domain" description="N-acetyltransferase" evidence="1">
    <location>
        <begin position="6"/>
        <end position="134"/>
    </location>
</feature>
<keyword evidence="3" id="KW-1185">Reference proteome</keyword>
<dbReference type="Gene3D" id="3.40.630.30">
    <property type="match status" value="1"/>
</dbReference>
<dbReference type="Proteomes" id="UP000786387">
    <property type="component" value="Unassembled WGS sequence"/>
</dbReference>
<dbReference type="InterPro" id="IPR016181">
    <property type="entry name" value="Acyl_CoA_acyltransferase"/>
</dbReference>
<dbReference type="Pfam" id="PF12568">
    <property type="entry name" value="PanZ"/>
    <property type="match status" value="1"/>
</dbReference>
<evidence type="ECO:0000313" key="2">
    <source>
        <dbReference type="EMBL" id="MBA1273043.1"/>
    </source>
</evidence>
<gene>
    <name evidence="2" type="primary">panM</name>
    <name evidence="2" type="ORF">G7026_06735</name>
</gene>
<dbReference type="EMBL" id="JAAMRF010000003">
    <property type="protein sequence ID" value="MBA1273043.1"/>
    <property type="molecule type" value="Genomic_DNA"/>
</dbReference>
<organism evidence="2 3">
    <name type="scientific">Stutzerimonas azotifigens</name>
    <dbReference type="NCBI Taxonomy" id="291995"/>
    <lineage>
        <taxon>Bacteria</taxon>
        <taxon>Pseudomonadati</taxon>
        <taxon>Pseudomonadota</taxon>
        <taxon>Gammaproteobacteria</taxon>
        <taxon>Pseudomonadales</taxon>
        <taxon>Pseudomonadaceae</taxon>
        <taxon>Stutzerimonas</taxon>
    </lineage>
</organism>
<dbReference type="InterPro" id="IPR040448">
    <property type="entry name" value="PanZ_GNAT"/>
</dbReference>
<reference evidence="2 3" key="1">
    <citation type="submission" date="2020-02" db="EMBL/GenBank/DDBJ databases">
        <title>Synteny-based analysis reveals conserved mechanism for high triclosan tolerance in Pseudomonas, as well as instances of horizontal transfer.</title>
        <authorList>
            <person name="Mcfarland A.G."/>
            <person name="Bertucci H.K."/>
            <person name="Litmann E."/>
            <person name="Shen J."/>
            <person name="Huttenhower C."/>
            <person name="Hartmann E.M."/>
        </authorList>
    </citation>
    <scope>NUCLEOTIDE SEQUENCE [LARGE SCALE GENOMIC DNA]</scope>
    <source>
        <strain evidence="2 3">115A1</strain>
    </source>
</reference>
<dbReference type="PROSITE" id="PS51186">
    <property type="entry name" value="GNAT"/>
    <property type="match status" value="1"/>
</dbReference>